<protein>
    <submittedName>
        <fullName evidence="3">Nitroreductase family deazaflavin-dependent oxidoreductase</fullName>
    </submittedName>
</protein>
<dbReference type="GO" id="GO:0016491">
    <property type="term" value="F:oxidoreductase activity"/>
    <property type="evidence" value="ECO:0007669"/>
    <property type="project" value="InterPro"/>
</dbReference>
<evidence type="ECO:0000313" key="3">
    <source>
        <dbReference type="EMBL" id="ASU85849.1"/>
    </source>
</evidence>
<comment type="catalytic activity">
    <reaction evidence="2">
        <text>oxidized coenzyme F420-(gamma-L-Glu)(n) + a quinol + H(+) = reduced coenzyme F420-(gamma-L-Glu)(n) + a quinone</text>
        <dbReference type="Rhea" id="RHEA:39663"/>
        <dbReference type="Rhea" id="RHEA-COMP:12939"/>
        <dbReference type="Rhea" id="RHEA-COMP:14378"/>
        <dbReference type="ChEBI" id="CHEBI:15378"/>
        <dbReference type="ChEBI" id="CHEBI:24646"/>
        <dbReference type="ChEBI" id="CHEBI:132124"/>
        <dbReference type="ChEBI" id="CHEBI:133980"/>
        <dbReference type="ChEBI" id="CHEBI:139511"/>
    </reaction>
</comment>
<dbReference type="InterPro" id="IPR012349">
    <property type="entry name" value="Split_barrel_FMN-bd"/>
</dbReference>
<dbReference type="InterPro" id="IPR004378">
    <property type="entry name" value="F420H2_quin_Rdtase"/>
</dbReference>
<evidence type="ECO:0000313" key="4">
    <source>
        <dbReference type="Proteomes" id="UP000215005"/>
    </source>
</evidence>
<evidence type="ECO:0000256" key="2">
    <source>
        <dbReference type="ARBA" id="ARBA00049106"/>
    </source>
</evidence>
<dbReference type="GO" id="GO:0005886">
    <property type="term" value="C:plasma membrane"/>
    <property type="evidence" value="ECO:0007669"/>
    <property type="project" value="TreeGrafter"/>
</dbReference>
<comment type="similarity">
    <text evidence="1">Belongs to the F420H(2)-dependent quinone reductase family.</text>
</comment>
<evidence type="ECO:0000256" key="1">
    <source>
        <dbReference type="ARBA" id="ARBA00008710"/>
    </source>
</evidence>
<proteinExistence type="inferred from homology"/>
<name>A0A223SCV5_9ACTN</name>
<dbReference type="Proteomes" id="UP000215005">
    <property type="component" value="Chromosome"/>
</dbReference>
<reference evidence="3 4" key="1">
    <citation type="submission" date="2017-08" db="EMBL/GenBank/DDBJ databases">
        <title>The complete genome sequence of Nocardiopsis gilva YIM 90087.</title>
        <authorList>
            <person name="Yin M."/>
            <person name="Tang S."/>
        </authorList>
    </citation>
    <scope>NUCLEOTIDE SEQUENCE [LARGE SCALE GENOMIC DNA]</scope>
    <source>
        <strain evidence="3 4">YIM 90087</strain>
    </source>
</reference>
<dbReference type="GO" id="GO:0070967">
    <property type="term" value="F:coenzyme F420 binding"/>
    <property type="evidence" value="ECO:0007669"/>
    <property type="project" value="TreeGrafter"/>
</dbReference>
<sequence length="160" mass="18083">MKVIERPAPPTGVLRWLARLPIHLFRARLGWMFGTRVMLLTHTGRVSGRERRVVIEIVNHDDLRSGHIICCSGFGEKADWYKNVLRTPEVTVQVGTRAMRATATPLSADEGAEAMARYAERHPRAARKLARVMGFEVDGSESDFRAVGRERPFVRFTARA</sequence>
<dbReference type="PANTHER" id="PTHR39428">
    <property type="entry name" value="F420H(2)-DEPENDENT QUINONE REDUCTASE RV1261C"/>
    <property type="match status" value="1"/>
</dbReference>
<dbReference type="OrthoDB" id="163266at2"/>
<dbReference type="Pfam" id="PF04075">
    <property type="entry name" value="F420H2_quin_red"/>
    <property type="match status" value="1"/>
</dbReference>
<dbReference type="RefSeq" id="WP_017618429.1">
    <property type="nucleotide sequence ID" value="NZ_ANBG01000167.1"/>
</dbReference>
<dbReference type="PANTHER" id="PTHR39428:SF3">
    <property type="entry name" value="DEAZAFLAVIN-DEPENDENT NITROREDUCTASE"/>
    <property type="match status" value="1"/>
</dbReference>
<dbReference type="NCBIfam" id="TIGR00026">
    <property type="entry name" value="hi_GC_TIGR00026"/>
    <property type="match status" value="1"/>
</dbReference>
<accession>A0A223SCV5</accession>
<organism evidence="3 4">
    <name type="scientific">Nocardiopsis gilva YIM 90087</name>
    <dbReference type="NCBI Taxonomy" id="1235441"/>
    <lineage>
        <taxon>Bacteria</taxon>
        <taxon>Bacillati</taxon>
        <taxon>Actinomycetota</taxon>
        <taxon>Actinomycetes</taxon>
        <taxon>Streptosporangiales</taxon>
        <taxon>Nocardiopsidaceae</taxon>
        <taxon>Nocardiopsis</taxon>
    </lineage>
</organism>
<dbReference type="KEGG" id="ngv:CDO52_26325"/>
<dbReference type="AlphaFoldDB" id="A0A223SCV5"/>
<keyword evidence="4" id="KW-1185">Reference proteome</keyword>
<gene>
    <name evidence="3" type="ORF">CDO52_26325</name>
</gene>
<dbReference type="Gene3D" id="2.30.110.10">
    <property type="entry name" value="Electron Transport, Fmn-binding Protein, Chain A"/>
    <property type="match status" value="1"/>
</dbReference>
<dbReference type="EMBL" id="CP022753">
    <property type="protein sequence ID" value="ASU85849.1"/>
    <property type="molecule type" value="Genomic_DNA"/>
</dbReference>